<dbReference type="InterPro" id="IPR016177">
    <property type="entry name" value="DNA-bd_dom_sf"/>
</dbReference>
<gene>
    <name evidence="8" type="ORF">Adt_03582</name>
</gene>
<feature type="region of interest" description="Disordered" evidence="6">
    <location>
        <begin position="87"/>
        <end position="120"/>
    </location>
</feature>
<dbReference type="InterPro" id="IPR036955">
    <property type="entry name" value="AP2/ERF_dom_sf"/>
</dbReference>
<dbReference type="PANTHER" id="PTHR31194">
    <property type="entry name" value="SHN SHINE , DNA BINDING / TRANSCRIPTION FACTOR"/>
    <property type="match status" value="1"/>
</dbReference>
<dbReference type="AlphaFoldDB" id="A0ABD1VYX4"/>
<dbReference type="InterPro" id="IPR001471">
    <property type="entry name" value="AP2/ERF_dom"/>
</dbReference>
<evidence type="ECO:0000256" key="6">
    <source>
        <dbReference type="SAM" id="MobiDB-lite"/>
    </source>
</evidence>
<keyword evidence="3" id="KW-0238">DNA-binding</keyword>
<dbReference type="EMBL" id="JBFOLK010000001">
    <property type="protein sequence ID" value="KAL2542604.1"/>
    <property type="molecule type" value="Genomic_DNA"/>
</dbReference>
<dbReference type="Proteomes" id="UP001604336">
    <property type="component" value="Unassembled WGS sequence"/>
</dbReference>
<dbReference type="GO" id="GO:0005634">
    <property type="term" value="C:nucleus"/>
    <property type="evidence" value="ECO:0007669"/>
    <property type="project" value="UniProtKB-SubCell"/>
</dbReference>
<dbReference type="PROSITE" id="PS51032">
    <property type="entry name" value="AP2_ERF"/>
    <property type="match status" value="1"/>
</dbReference>
<evidence type="ECO:0000256" key="5">
    <source>
        <dbReference type="ARBA" id="ARBA00023242"/>
    </source>
</evidence>
<reference evidence="9" key="1">
    <citation type="submission" date="2024-07" db="EMBL/GenBank/DDBJ databases">
        <title>Two chromosome-level genome assemblies of Korean endemic species Abeliophyllum distichum and Forsythia ovata (Oleaceae).</title>
        <authorList>
            <person name="Jang H."/>
        </authorList>
    </citation>
    <scope>NUCLEOTIDE SEQUENCE [LARGE SCALE GENOMIC DNA]</scope>
</reference>
<dbReference type="CDD" id="cd00018">
    <property type="entry name" value="AP2"/>
    <property type="match status" value="1"/>
</dbReference>
<comment type="caution">
    <text evidence="8">The sequence shown here is derived from an EMBL/GenBank/DDBJ whole genome shotgun (WGS) entry which is preliminary data.</text>
</comment>
<sequence>MSRSSDLVVVFGAPLKLCFSVSSSSARCMQQFLCCALQQSTHLFFPFVSMRLRPKRTCSGVESFGGFHIKRILNLFLLLREESSVQDSNSGEKKRKKRVLAKIESKPPARPSPGKYRGVRQRKWGKWAAEIRDPFKGRRIWLGTYNTAEEASRAYETKRLEFDSLANSMNSIDKRSNDSSNNTEHSVVVSKADQKQNQNNAGLCLSEESSGSVVSLTSHTSPSSVLELDSMTSSSGINAKCDHHTANEVCLEAKVEQKVADSGPVDEEILSLAQIAEGMDLDLELDSLPANDDFVLPMDDFINGCDNLLIGGFEDGDQPIALPDFDFDFDFDFEICNEAFALMDEAPLLNGAAAPLNIACL</sequence>
<protein>
    <submittedName>
        <fullName evidence="8">Ethylene-responsive transcription factor</fullName>
    </submittedName>
</protein>
<feature type="domain" description="AP2/ERF" evidence="7">
    <location>
        <begin position="115"/>
        <end position="172"/>
    </location>
</feature>
<evidence type="ECO:0000256" key="1">
    <source>
        <dbReference type="ARBA" id="ARBA00004123"/>
    </source>
</evidence>
<evidence type="ECO:0000313" key="9">
    <source>
        <dbReference type="Proteomes" id="UP001604336"/>
    </source>
</evidence>
<evidence type="ECO:0000256" key="2">
    <source>
        <dbReference type="ARBA" id="ARBA00023015"/>
    </source>
</evidence>
<dbReference type="InterPro" id="IPR050913">
    <property type="entry name" value="AP2/ERF_ERF"/>
</dbReference>
<dbReference type="PANTHER" id="PTHR31194:SF62">
    <property type="entry name" value="ETHYLENE-RESPONSIVE TRANSCRIPTION FACTOR ERF118"/>
    <property type="match status" value="1"/>
</dbReference>
<evidence type="ECO:0000313" key="8">
    <source>
        <dbReference type="EMBL" id="KAL2542604.1"/>
    </source>
</evidence>
<accession>A0ABD1VYX4</accession>
<keyword evidence="9" id="KW-1185">Reference proteome</keyword>
<evidence type="ECO:0000256" key="4">
    <source>
        <dbReference type="ARBA" id="ARBA00023163"/>
    </source>
</evidence>
<evidence type="ECO:0000256" key="3">
    <source>
        <dbReference type="ARBA" id="ARBA00023125"/>
    </source>
</evidence>
<proteinExistence type="predicted"/>
<organism evidence="8 9">
    <name type="scientific">Abeliophyllum distichum</name>
    <dbReference type="NCBI Taxonomy" id="126358"/>
    <lineage>
        <taxon>Eukaryota</taxon>
        <taxon>Viridiplantae</taxon>
        <taxon>Streptophyta</taxon>
        <taxon>Embryophyta</taxon>
        <taxon>Tracheophyta</taxon>
        <taxon>Spermatophyta</taxon>
        <taxon>Magnoliopsida</taxon>
        <taxon>eudicotyledons</taxon>
        <taxon>Gunneridae</taxon>
        <taxon>Pentapetalae</taxon>
        <taxon>asterids</taxon>
        <taxon>lamiids</taxon>
        <taxon>Lamiales</taxon>
        <taxon>Oleaceae</taxon>
        <taxon>Forsythieae</taxon>
        <taxon>Abeliophyllum</taxon>
    </lineage>
</organism>
<name>A0ABD1VYX4_9LAMI</name>
<dbReference type="GO" id="GO:0003677">
    <property type="term" value="F:DNA binding"/>
    <property type="evidence" value="ECO:0007669"/>
    <property type="project" value="UniProtKB-KW"/>
</dbReference>
<keyword evidence="5" id="KW-0539">Nucleus</keyword>
<dbReference type="SMART" id="SM00380">
    <property type="entry name" value="AP2"/>
    <property type="match status" value="1"/>
</dbReference>
<comment type="subcellular location">
    <subcellularLocation>
        <location evidence="1">Nucleus</location>
    </subcellularLocation>
</comment>
<keyword evidence="2" id="KW-0805">Transcription regulation</keyword>
<dbReference type="Gene3D" id="3.30.730.10">
    <property type="entry name" value="AP2/ERF domain"/>
    <property type="match status" value="1"/>
</dbReference>
<feature type="region of interest" description="Disordered" evidence="6">
    <location>
        <begin position="171"/>
        <end position="199"/>
    </location>
</feature>
<dbReference type="Pfam" id="PF00847">
    <property type="entry name" value="AP2"/>
    <property type="match status" value="1"/>
</dbReference>
<evidence type="ECO:0000259" key="7">
    <source>
        <dbReference type="PROSITE" id="PS51032"/>
    </source>
</evidence>
<dbReference type="SUPFAM" id="SSF54171">
    <property type="entry name" value="DNA-binding domain"/>
    <property type="match status" value="1"/>
</dbReference>
<dbReference type="PRINTS" id="PR00367">
    <property type="entry name" value="ETHRSPELEMNT"/>
</dbReference>
<keyword evidence="4" id="KW-0804">Transcription</keyword>